<organism evidence="2 3">
    <name type="scientific">Novosphingobium pentaromativorans US6-1</name>
    <dbReference type="NCBI Taxonomy" id="1088721"/>
    <lineage>
        <taxon>Bacteria</taxon>
        <taxon>Pseudomonadati</taxon>
        <taxon>Pseudomonadota</taxon>
        <taxon>Alphaproteobacteria</taxon>
        <taxon>Sphingomonadales</taxon>
        <taxon>Sphingomonadaceae</taxon>
        <taxon>Novosphingobium</taxon>
    </lineage>
</organism>
<sequence length="99" mass="10819">MACNLVTDLEAQPGGCMICFNMTKCTGLRNDQHGLLVGAVSQKRGMTLSIAFQYVVNRALSTEAATSALNKLLTGRHNPENLNPYRPGGLPSHNRRRHL</sequence>
<feature type="region of interest" description="Disordered" evidence="1">
    <location>
        <begin position="73"/>
        <end position="99"/>
    </location>
</feature>
<evidence type="ECO:0000313" key="3">
    <source>
        <dbReference type="Proteomes" id="UP000004030"/>
    </source>
</evidence>
<gene>
    <name evidence="2" type="ORF">NSU_3289</name>
</gene>
<name>G6EG18_9SPHN</name>
<evidence type="ECO:0000256" key="1">
    <source>
        <dbReference type="SAM" id="MobiDB-lite"/>
    </source>
</evidence>
<dbReference type="Proteomes" id="UP000004030">
    <property type="component" value="Unassembled WGS sequence"/>
</dbReference>
<dbReference type="EMBL" id="AGFM01000054">
    <property type="protein sequence ID" value="EHJ59707.1"/>
    <property type="molecule type" value="Genomic_DNA"/>
</dbReference>
<reference evidence="2 3" key="1">
    <citation type="journal article" date="2012" name="J. Bacteriol.">
        <title>Genome sequence of benzo(a)pyrene-degrading bacterium Novosphingobium pentaromativorans US6-1.</title>
        <authorList>
            <person name="Luo Y.R."/>
            <person name="Kang S.G."/>
            <person name="Kim S.J."/>
            <person name="Kim M.R."/>
            <person name="Li N."/>
            <person name="Lee J.H."/>
            <person name="Kwon K.K."/>
        </authorList>
    </citation>
    <scope>NUCLEOTIDE SEQUENCE [LARGE SCALE GENOMIC DNA]</scope>
    <source>
        <strain evidence="2 3">US6-1</strain>
    </source>
</reference>
<comment type="caution">
    <text evidence="2">The sequence shown here is derived from an EMBL/GenBank/DDBJ whole genome shotgun (WGS) entry which is preliminary data.</text>
</comment>
<evidence type="ECO:0000313" key="2">
    <source>
        <dbReference type="EMBL" id="EHJ59707.1"/>
    </source>
</evidence>
<protein>
    <submittedName>
        <fullName evidence="2">Uncharacterized protein</fullName>
    </submittedName>
</protein>
<proteinExistence type="predicted"/>
<accession>G6EG18</accession>
<keyword evidence="3" id="KW-1185">Reference proteome</keyword>
<dbReference type="AlphaFoldDB" id="G6EG18"/>